<keyword evidence="2" id="KW-0732">Signal</keyword>
<dbReference type="KEGG" id="dfc:DFI_00725"/>
<accession>A0A221SSW2</accession>
<evidence type="ECO:0000313" key="3">
    <source>
        <dbReference type="EMBL" id="ASN79720.1"/>
    </source>
</evidence>
<feature type="region of interest" description="Disordered" evidence="1">
    <location>
        <begin position="599"/>
        <end position="619"/>
    </location>
</feature>
<feature type="compositionally biased region" description="Pro residues" evidence="1">
    <location>
        <begin position="547"/>
        <end position="559"/>
    </location>
</feature>
<keyword evidence="4" id="KW-1185">Reference proteome</keyword>
<feature type="region of interest" description="Disordered" evidence="1">
    <location>
        <begin position="544"/>
        <end position="572"/>
    </location>
</feature>
<proteinExistence type="predicted"/>
<dbReference type="STRING" id="317577.GCA_000419625_01036"/>
<feature type="chain" id="PRO_5011224243" evidence="2">
    <location>
        <begin position="24"/>
        <end position="1618"/>
    </location>
</feature>
<dbReference type="EMBL" id="CP021081">
    <property type="protein sequence ID" value="ASN79720.1"/>
    <property type="molecule type" value="Genomic_DNA"/>
</dbReference>
<organism evidence="3 4">
    <name type="scientific">Deinococcus ficus</name>
    <dbReference type="NCBI Taxonomy" id="317577"/>
    <lineage>
        <taxon>Bacteria</taxon>
        <taxon>Thermotogati</taxon>
        <taxon>Deinococcota</taxon>
        <taxon>Deinococci</taxon>
        <taxon>Deinococcales</taxon>
        <taxon>Deinococcaceae</taxon>
        <taxon>Deinococcus</taxon>
    </lineage>
</organism>
<name>A0A221SSW2_9DEIO</name>
<feature type="signal peptide" evidence="2">
    <location>
        <begin position="1"/>
        <end position="23"/>
    </location>
</feature>
<evidence type="ECO:0000313" key="4">
    <source>
        <dbReference type="Proteomes" id="UP000259030"/>
    </source>
</evidence>
<reference evidence="3 4" key="1">
    <citation type="submission" date="2017-05" db="EMBL/GenBank/DDBJ databases">
        <title>The complete genome sequence of Deinococcus ficus isolated from the rhizosphere of the Ficus religiosa L. in Taiwan.</title>
        <authorList>
            <person name="Wu K.-M."/>
            <person name="Liao T.-L."/>
            <person name="Liu Y.-M."/>
            <person name="Young C.-C."/>
            <person name="Tsai S.-F."/>
        </authorList>
    </citation>
    <scope>NUCLEOTIDE SEQUENCE [LARGE SCALE GENOMIC DNA]</scope>
    <source>
        <strain evidence="3 4">CC-FR2-10</strain>
    </source>
</reference>
<evidence type="ECO:0000256" key="2">
    <source>
        <dbReference type="SAM" id="SignalP"/>
    </source>
</evidence>
<dbReference type="Proteomes" id="UP000259030">
    <property type="component" value="Chromosome"/>
</dbReference>
<feature type="compositionally biased region" description="Low complexity" evidence="1">
    <location>
        <begin position="560"/>
        <end position="572"/>
    </location>
</feature>
<dbReference type="RefSeq" id="WP_027463277.1">
    <property type="nucleotide sequence ID" value="NZ_CP021081.1"/>
</dbReference>
<protein>
    <submittedName>
        <fullName evidence="3">DUF11 domain-containing protein</fullName>
    </submittedName>
</protein>
<feature type="region of interest" description="Disordered" evidence="1">
    <location>
        <begin position="735"/>
        <end position="755"/>
    </location>
</feature>
<gene>
    <name evidence="3" type="ORF">DFI_00725</name>
</gene>
<sequence>MPAPLPRLALTLTALLAAGPAAGAQTLSSSLPLTSIGDALRWQVGDQTLQLTVPVSGRVRLDLYSPRVDPRDYRSDTYYGDERYDPRSAAPVTTTFTLVDAQGRALLTRTFMPGAHAWEPLLDLNLPAGTYALRVATQGNGKNTFAVRLAGTAATLSAGQLTVNVHARDWVPALNVTTDGPGHTLRLYDGDGPHELEARLRDPQGRVLPLPVGADLTATDLPLPAQPGEYTVELRQPAGATQYSNSVGFTLLRGGQPRPLTVAQLDQTGLLALNAELLLPGGPQPTRVTATLNGQPVTVDGQLQVRVPAGEYALQPAAVPGADVTVDRAALTVPRGGRTQATLQVRPQVALTLTPDKTEVCPGDTVAFTARATTAFTGDLPVTLTLDAPGLNVAGGRTQGPLTAGTPTELRLSGVVTEGAPVTATAQLPGWSAPQTVTITVLPGRTPLQLARAPLADAPLGDEVTVTLTVRNTGGEPAAYTLRDEPGAGLETLEAPLFTGTLQPGEERALSYRARVRSAGTLALTATLTTPGCAAPQQVSGQLLAQPPVPQPAPLPSPAPAGETAAGTPVATRSSTVTLPFDAPGHALSVTVAHATPDGSAYMPGSSRLNGQPLPDPLRGPSGRLYWVLPRTAGQSRDPQSVQRGVLTYDLAHEGSLGALPAPALMIRLGGERTEVLEGSLDPRDLAAAQPLAASTQVQNAENDGAIRLPLQGAQVRVRDRVSVVVEEPQAQPLPLTVNGQPVSRDAIGETTEDGPRGVRRLTYVGVPLQIGVNVLQAGGSTVTVYRVGDTARVEITPLALTADGSTPLRLRVRTLDADGYRTPQDTLTIRTNLEPQTPSAAPRTEGYQLRLTDGEGILELQPQSAPTSLQVDVLLGDRVLTSRFEVNPDDSRVGVGVVSATLGLDGTLNLDDDLTWQARASYEGPLLGGKVYVAADKDGLPTDRDTLNRYSVTGDSSVETVPLQGLDPVAFTYDHPAFRVQYRQTALPIDVLPVGEQLTALTAYSKTNPQVSGFVAFVPADRITDEVVQPEGTRLVRLARGDITPGSETLELVTLEPGTGKELGRRTLIRNVDYQLDHATGIVTLTRALDPFDTDLNAQVIVAAYRINDGLQNRQLAYGAQVKYAGPHFTVGAALVNLDGTVTTGARATFDNGTTRAAGLLAYSGGVQASVDAGTRFSVAGRPGTITGRVRYQDLGYGGLGKFTPGLNASLNLDARLAPQLRLVTDAEYHSTFTPGPAGGTLVTAQGGSVSARAEYLFQPFNVGAGLKAGMGDVAGLSGILSAGYHRDPLDVDVIHTQPFTGTAAPETVFTARYRLNDHLSLGFTDKITWGVGQAATLALEGALGLINYSAAYDLPTASGQGNRARFGVTTRLPLTDRLSAGLRGNVTQDFTAGRTDLGAGLDLNYRTDRVSAGLGTDVTYAIGGTRPGVSTVIRAGLAGTVTDELTLSADGLAEFGVRGTGARLALGYAYRGRTVNSLGVVRYVQGSLAGGNPEFSSNLSAEYRQPTFAVRGALDTRTLLNDTDTFTAQGSLNGTYYVTRTLGLGAWAHYLTQPSSQTSVLGYGLEASYNVLPGTWLTAGYNLSGFDGISKTLYTRPGLYLRLDLTVDDTVFGGQK</sequence>
<evidence type="ECO:0000256" key="1">
    <source>
        <dbReference type="SAM" id="MobiDB-lite"/>
    </source>
</evidence>